<keyword evidence="4" id="KW-1185">Reference proteome</keyword>
<dbReference type="Pfam" id="PF00078">
    <property type="entry name" value="RVT_1"/>
    <property type="match status" value="1"/>
</dbReference>
<dbReference type="InterPro" id="IPR040676">
    <property type="entry name" value="DUF5641"/>
</dbReference>
<dbReference type="Proteomes" id="UP000008281">
    <property type="component" value="Unassembled WGS sequence"/>
</dbReference>
<name>E3N6J9_CAERE</name>
<dbReference type="InterPro" id="IPR012337">
    <property type="entry name" value="RNaseH-like_sf"/>
</dbReference>
<dbReference type="InterPro" id="IPR043502">
    <property type="entry name" value="DNA/RNA_pol_sf"/>
</dbReference>
<dbReference type="Pfam" id="PF18701">
    <property type="entry name" value="DUF5641"/>
    <property type="match status" value="1"/>
</dbReference>
<evidence type="ECO:0000313" key="4">
    <source>
        <dbReference type="Proteomes" id="UP000008281"/>
    </source>
</evidence>
<dbReference type="Pfam" id="PF05380">
    <property type="entry name" value="Peptidase_A17"/>
    <property type="match status" value="1"/>
</dbReference>
<feature type="compositionally biased region" description="Polar residues" evidence="1">
    <location>
        <begin position="242"/>
        <end position="252"/>
    </location>
</feature>
<dbReference type="CDD" id="cd01644">
    <property type="entry name" value="RT_pepA17"/>
    <property type="match status" value="1"/>
</dbReference>
<organism evidence="4">
    <name type="scientific">Caenorhabditis remanei</name>
    <name type="common">Caenorhabditis vulgaris</name>
    <dbReference type="NCBI Taxonomy" id="31234"/>
    <lineage>
        <taxon>Eukaryota</taxon>
        <taxon>Metazoa</taxon>
        <taxon>Ecdysozoa</taxon>
        <taxon>Nematoda</taxon>
        <taxon>Chromadorea</taxon>
        <taxon>Rhabditida</taxon>
        <taxon>Rhabditina</taxon>
        <taxon>Rhabditomorpha</taxon>
        <taxon>Rhabditoidea</taxon>
        <taxon>Rhabditidae</taxon>
        <taxon>Peloderinae</taxon>
        <taxon>Caenorhabditis</taxon>
    </lineage>
</organism>
<feature type="region of interest" description="Disordered" evidence="1">
    <location>
        <begin position="357"/>
        <end position="380"/>
    </location>
</feature>
<dbReference type="STRING" id="31234.E3N6J9"/>
<evidence type="ECO:0000256" key="1">
    <source>
        <dbReference type="SAM" id="MobiDB-lite"/>
    </source>
</evidence>
<feature type="compositionally biased region" description="Polar residues" evidence="1">
    <location>
        <begin position="196"/>
        <end position="211"/>
    </location>
</feature>
<dbReference type="InterPro" id="IPR008042">
    <property type="entry name" value="Retrotrans_Pao"/>
</dbReference>
<dbReference type="SUPFAM" id="SSF53098">
    <property type="entry name" value="Ribonuclease H-like"/>
    <property type="match status" value="1"/>
</dbReference>
<accession>E3N6J9</accession>
<dbReference type="PANTHER" id="PTHR47331:SF1">
    <property type="entry name" value="GAG-LIKE PROTEIN"/>
    <property type="match status" value="1"/>
</dbReference>
<gene>
    <name evidence="3" type="ORF">CRE_06943</name>
</gene>
<protein>
    <recommendedName>
        <fullName evidence="2">Integrase catalytic domain-containing protein</fullName>
    </recommendedName>
</protein>
<dbReference type="InterPro" id="IPR000477">
    <property type="entry name" value="RT_dom"/>
</dbReference>
<dbReference type="InterPro" id="IPR041588">
    <property type="entry name" value="Integrase_H2C2"/>
</dbReference>
<feature type="compositionally biased region" description="Low complexity" evidence="1">
    <location>
        <begin position="186"/>
        <end position="195"/>
    </location>
</feature>
<dbReference type="SUPFAM" id="SSF56672">
    <property type="entry name" value="DNA/RNA polymerases"/>
    <property type="match status" value="1"/>
</dbReference>
<dbReference type="PROSITE" id="PS50994">
    <property type="entry name" value="INTEGRASE"/>
    <property type="match status" value="1"/>
</dbReference>
<dbReference type="eggNOG" id="KOG0017">
    <property type="taxonomic scope" value="Eukaryota"/>
</dbReference>
<dbReference type="PANTHER" id="PTHR47331">
    <property type="entry name" value="PHD-TYPE DOMAIN-CONTAINING PROTEIN"/>
    <property type="match status" value="1"/>
</dbReference>
<dbReference type="EMBL" id="DS268541">
    <property type="protein sequence ID" value="EFO88191.1"/>
    <property type="molecule type" value="Genomic_DNA"/>
</dbReference>
<dbReference type="Pfam" id="PF03564">
    <property type="entry name" value="DUF1759"/>
    <property type="match status" value="1"/>
</dbReference>
<sequence>MSLNQNKKDISKGNKNIEFSPNRFNRILRQLSNYQQPPIMTKKNKQAKRAPIEMKTIKGNITREFTKARTLVALIERALTFDGNEANVTVLDGYTDKLSDQLMVLQNLPDYAEELLLNNKKLCAQNVIEANRAEIKTHIEFRGLDSLINQVLALEGEVKLAINLFRNNATPPVTSANSSPAPRVVSTSSTSSTESNGHSAQIANTGHSVQKTGKKAEPTSGKAAKVPSNSTESESSELSPVAASSNVLGHGSSMSSQQLMEFAEIVTSRFNGLENSQRILLESNNSMQRKMNTMEAKMDMDQRAKGANNNNPPNMPKSHNPTPILTSFDYHTGRPVFGTEPIHGSHQERVELPRSKQNHIPENGNNSCYQEKPSPPRSADTMQTVTNTVPTFSGNPEEYAVFKQLFDLFVHEDDAIPVTMKHALLLNLLTGEAKTMMRSTKISEADYYLLRDNLERQFNRESENKQYYIDKIDKFSFSEEDFKEIEKEMNEYRILVNALRNKGCAVDDQIFINNFIKKLPECIMATVFKKNHEYNRTFDELVGIAYRTLAEKRALQEAREKKKQMVRTSEVYTLNTDDRGKNTRKGKFGNKNFRHKFCRYCFSNEHSAIHCNLSLSQKLKIVENKKLCTNCLLANHKVEQCKSQNSCFKCQERHHTAHCTKVGGEQKNVDKKEKPNLEIMDIGPENNKEPLLIYVSRNIAEDNKLPYMTLKTPQGNTLLALVDCGASTSILSTQTAVKLKLRMTNQRNIAFAGFNSESRPDKSNYFDLEVVDLNESYWIANMPSYDRMNIRFTSPKLTSQEVEDLKNLEIDMAPIRKLSKYNGMPIDLLLGNNVLGNINQELTTLSSGRMVTRTILGPIIFPPKDKNALVPSQNIYSILVIDDSEHIDVFMVDTQNHDMPQQKRVNISNQQLAKQVEQHWNLELLGMEPPEIVSSKARINEELIAKYKNTSIRDESKLLQVLLPFNGREHLLSNNLPVATRRLVILTKGQRRERRLNYHAIIQLQLESGIIELVTPDMVPDGPVYYFPHRDVIKEDSNNTKTRIVLDASSHEKGKLSLNDCLHPGPSILQKIMGILIRSRLSKYLMISDIEKAFHQVRLQKQCRDVTRFLWLKDPELDATPDNIVTYRFTRLPFGVTSSPFLLAMTILQYLEFDPDPINARIIENLYVDNVLLTTNDPVELASLYTKLKEVFQKMHMNLREFLCNNSEVMKLIKPEDQAPKMTNKLLGHLWDSEKDNITIKIATPPAGTPTKREVVAFLAMNYDPTGLIAPIVVPVKKFITLLWNPDLKWGDRIPDILMPMWTAITKVFTVNTYTIPRQLVTTYDYTHVDLVVFSGASQDHYAAAAYLRYDYQGKHYQSQLIFSKSRIKPGRNGITIPQLELLALQTGTNVALNLIEELHMPIRKVTFFSDSTCVLHWVLQKIGNHIGLKWAANRVTETRNNLKKLSELNLHPELRYVPTNINPADIATRGCSVTELQNNELWHKGPAFLQRQVEDWPQTLETTPNDPQQFHVFVMRDREKVLSREHHVQPEPSIPESDILVNVLESDKNEFHSIVPYSRTNNMRKLIKISNYVLSFIHSCIKKRNKRFPGRSYKYQSSTMQQYEQADKDEDEIEKRKITRTFIISDHYRDAKERFRLDPPAKFNPVLSEDGLYRHTRPFVNSRHHRHSDEMKEPIIIIHKHPLASLLIMESHISLLHQGIKDVISDIQRKYWIEKIGTLVRKMRRECVTCQKMHARPFAYPYATALPQIRSQLVAPFAFVGLDYFGPLRYKTKEDNGKIWVLLVTCLVTRAVHLEIVQDNTTHSFILALKRYFGRRGVPQSILSDNAPAFKLGYNIMNTDIKSLINTSMTLTSFLADKEIDIRLITPFSPWKGGIYERLVALVKNMLHKILGKITIPFLELESLIIESEGILNSRPITANKIHVADAKPIRPVDYLIPNVALALPEKSGTIFGLIKSGETEMLTRRLLESTAAVRENLWNVFSDEYYALLRESAARPTAHSRDSPKPGTTVFVVTDKVARYRWPIGVIQKLIPSKDGKIRSVEVKIGKRILEKSVNHLIPLELPPEDQKSPAAEAAPQDTIPNVDSKRDEPTANPTPPQASEVQSGRTRPYLHRKAKGNNTTDGRNNALKSSSADSTTSD</sequence>
<dbReference type="GO" id="GO:0003676">
    <property type="term" value="F:nucleic acid binding"/>
    <property type="evidence" value="ECO:0007669"/>
    <property type="project" value="InterPro"/>
</dbReference>
<dbReference type="Gene3D" id="3.30.70.270">
    <property type="match status" value="1"/>
</dbReference>
<evidence type="ECO:0000259" key="2">
    <source>
        <dbReference type="PROSITE" id="PS50994"/>
    </source>
</evidence>
<feature type="region of interest" description="Disordered" evidence="1">
    <location>
        <begin position="170"/>
        <end position="252"/>
    </location>
</feature>
<dbReference type="InterPro" id="IPR005312">
    <property type="entry name" value="DUF1759"/>
</dbReference>
<dbReference type="Gene3D" id="3.30.420.10">
    <property type="entry name" value="Ribonuclease H-like superfamily/Ribonuclease H"/>
    <property type="match status" value="1"/>
</dbReference>
<dbReference type="HOGENOM" id="CLU_000526_5_1_1"/>
<dbReference type="InParanoid" id="E3N6J9"/>
<dbReference type="Pfam" id="PF17921">
    <property type="entry name" value="Integrase_H2C2"/>
    <property type="match status" value="1"/>
</dbReference>
<feature type="compositionally biased region" description="Polar residues" evidence="1">
    <location>
        <begin position="2119"/>
        <end position="2141"/>
    </location>
</feature>
<dbReference type="OMA" id="RIRERCW"/>
<dbReference type="InterPro" id="IPR043128">
    <property type="entry name" value="Rev_trsase/Diguanyl_cyclase"/>
</dbReference>
<reference evidence="3" key="1">
    <citation type="submission" date="2007-07" db="EMBL/GenBank/DDBJ databases">
        <title>PCAP assembly of the Caenorhabditis remanei genome.</title>
        <authorList>
            <consortium name="The Caenorhabditis remanei Sequencing Consortium"/>
            <person name="Wilson R.K."/>
        </authorList>
    </citation>
    <scope>NUCLEOTIDE SEQUENCE [LARGE SCALE GENOMIC DNA]</scope>
    <source>
        <strain evidence="3">PB4641</strain>
    </source>
</reference>
<dbReference type="InterPro" id="IPR001584">
    <property type="entry name" value="Integrase_cat-core"/>
</dbReference>
<feature type="domain" description="Integrase catalytic" evidence="2">
    <location>
        <begin position="1753"/>
        <end position="1941"/>
    </location>
</feature>
<evidence type="ECO:0000313" key="3">
    <source>
        <dbReference type="EMBL" id="EFO88191.1"/>
    </source>
</evidence>
<dbReference type="Gene3D" id="3.10.10.10">
    <property type="entry name" value="HIV Type 1 Reverse Transcriptase, subunit A, domain 1"/>
    <property type="match status" value="1"/>
</dbReference>
<proteinExistence type="predicted"/>
<feature type="region of interest" description="Disordered" evidence="1">
    <location>
        <begin position="2063"/>
        <end position="2141"/>
    </location>
</feature>
<dbReference type="InterPro" id="IPR036397">
    <property type="entry name" value="RNaseH_sf"/>
</dbReference>
<dbReference type="GO" id="GO:0042575">
    <property type="term" value="C:DNA polymerase complex"/>
    <property type="evidence" value="ECO:0007669"/>
    <property type="project" value="UniProtKB-ARBA"/>
</dbReference>
<feature type="compositionally biased region" description="Polar residues" evidence="1">
    <location>
        <begin position="170"/>
        <end position="180"/>
    </location>
</feature>
<feature type="compositionally biased region" description="Low complexity" evidence="1">
    <location>
        <begin position="228"/>
        <end position="239"/>
    </location>
</feature>
<dbReference type="GO" id="GO:0015074">
    <property type="term" value="P:DNA integration"/>
    <property type="evidence" value="ECO:0007669"/>
    <property type="project" value="InterPro"/>
</dbReference>
<dbReference type="OrthoDB" id="8194935at2759"/>
<feature type="compositionally biased region" description="Polar residues" evidence="1">
    <location>
        <begin position="358"/>
        <end position="369"/>
    </location>
</feature>